<evidence type="ECO:0000256" key="4">
    <source>
        <dbReference type="ARBA" id="ARBA00022679"/>
    </source>
</evidence>
<evidence type="ECO:0000256" key="10">
    <source>
        <dbReference type="SAM" id="MobiDB-lite"/>
    </source>
</evidence>
<dbReference type="NCBIfam" id="TIGR00335">
    <property type="entry name" value="primase_sml"/>
    <property type="match status" value="1"/>
</dbReference>
<evidence type="ECO:0000256" key="8">
    <source>
        <dbReference type="ARBA" id="ARBA00023163"/>
    </source>
</evidence>
<keyword evidence="8" id="KW-0804">Transcription</keyword>
<dbReference type="Gene3D" id="3.90.920.10">
    <property type="entry name" value="DNA primase, PRIM domain"/>
    <property type="match status" value="1"/>
</dbReference>
<dbReference type="CDD" id="cd04860">
    <property type="entry name" value="AE_Prim_S"/>
    <property type="match status" value="1"/>
</dbReference>
<comment type="similarity">
    <text evidence="1 9">Belongs to the eukaryotic-type primase small subunit family.</text>
</comment>
<dbReference type="Proteomes" id="UP001527925">
    <property type="component" value="Unassembled WGS sequence"/>
</dbReference>
<organism evidence="11 12">
    <name type="scientific">Polyrhizophydium stewartii</name>
    <dbReference type="NCBI Taxonomy" id="2732419"/>
    <lineage>
        <taxon>Eukaryota</taxon>
        <taxon>Fungi</taxon>
        <taxon>Fungi incertae sedis</taxon>
        <taxon>Chytridiomycota</taxon>
        <taxon>Chytridiomycota incertae sedis</taxon>
        <taxon>Chytridiomycetes</taxon>
        <taxon>Rhizophydiales</taxon>
        <taxon>Rhizophydiales incertae sedis</taxon>
        <taxon>Polyrhizophydium</taxon>
    </lineage>
</organism>
<evidence type="ECO:0000256" key="3">
    <source>
        <dbReference type="ARBA" id="ARBA00022515"/>
    </source>
</evidence>
<feature type="region of interest" description="Disordered" evidence="10">
    <location>
        <begin position="1"/>
        <end position="89"/>
    </location>
</feature>
<feature type="compositionally biased region" description="Low complexity" evidence="10">
    <location>
        <begin position="79"/>
        <end position="88"/>
    </location>
</feature>
<keyword evidence="4 9" id="KW-0808">Transferase</keyword>
<protein>
    <recommendedName>
        <fullName evidence="9">DNA primase</fullName>
        <ecNumber evidence="9">2.7.7.-</ecNumber>
    </recommendedName>
</protein>
<dbReference type="EC" id="2.7.7.-" evidence="9"/>
<evidence type="ECO:0000256" key="6">
    <source>
        <dbReference type="ARBA" id="ARBA00022705"/>
    </source>
</evidence>
<evidence type="ECO:0000313" key="12">
    <source>
        <dbReference type="Proteomes" id="UP001527925"/>
    </source>
</evidence>
<evidence type="ECO:0000256" key="7">
    <source>
        <dbReference type="ARBA" id="ARBA00022723"/>
    </source>
</evidence>
<keyword evidence="12" id="KW-1185">Reference proteome</keyword>
<dbReference type="Pfam" id="PF01896">
    <property type="entry name" value="DNA_primase_S"/>
    <property type="match status" value="1"/>
</dbReference>
<evidence type="ECO:0000256" key="1">
    <source>
        <dbReference type="ARBA" id="ARBA00009762"/>
    </source>
</evidence>
<keyword evidence="6 9" id="KW-0235">DNA replication</keyword>
<keyword evidence="7" id="KW-0479">Metal-binding</keyword>
<proteinExistence type="inferred from homology"/>
<accession>A0ABR4NEQ6</accession>
<evidence type="ECO:0000256" key="5">
    <source>
        <dbReference type="ARBA" id="ARBA00022695"/>
    </source>
</evidence>
<dbReference type="InterPro" id="IPR002755">
    <property type="entry name" value="DNA_primase_S"/>
</dbReference>
<name>A0ABR4NEQ6_9FUNG</name>
<keyword evidence="5" id="KW-0548">Nucleotidyltransferase</keyword>
<dbReference type="EMBL" id="JADGIZ020000008">
    <property type="protein sequence ID" value="KAL2918006.1"/>
    <property type="molecule type" value="Genomic_DNA"/>
</dbReference>
<gene>
    <name evidence="11" type="primary">PRI1</name>
    <name evidence="11" type="ORF">HK105_202420</name>
</gene>
<sequence length="526" mass="58673">MLGGDSPARVRAADSTAESPARAALAEAGTGEKRAGGGVDGGAANGSPGPRKRWARIDSDSDEGDEHGDDSGARHSGSPAQARQQQPAVVDDLDETALQTMDVDAIVAPIIKQELTADLALLLTIFYKRLFPFKEMHQWLSYGNVDPNYFTHREFSFTQASDAYIRFQSYKTADELKSEILRLCPVKIDIGAVYNVKPKDARAVSSSAFVPLERELVFDVDMTDYDEIRTCCKGAEVCGKCWNFMSIAIKVVDRAMREDFGFKHILWVFSGRRGVHCWVADQRARKLTAEARRAIVSYLEVVKGGENMAKKVNLRGAQMHPSISSSYTICSKYFVPVLLEEMKILSTQERWAKVLQLIPDESIRRNLDAAWKSHPNATDTERWNQLKAALAREQKPMLNTISRDILLQYTYPRLDAHVSIGMNHLLKSPFCVHPKTGRVCVPIDPKACDKFDPSAVPTIEELVHELDKIPAGAGNTDGSSRTPDYEHTSLKPYIDMFKRDFLAGMGESIRSALRAKREDLDKELTF</sequence>
<keyword evidence="3 9" id="KW-0639">Primosome</keyword>
<evidence type="ECO:0000313" key="11">
    <source>
        <dbReference type="EMBL" id="KAL2918006.1"/>
    </source>
</evidence>
<feature type="compositionally biased region" description="Low complexity" evidence="10">
    <location>
        <begin position="17"/>
        <end position="28"/>
    </location>
</feature>
<dbReference type="InterPro" id="IPR014052">
    <property type="entry name" value="DNA_primase_ssu_euk/arc"/>
</dbReference>
<comment type="caution">
    <text evidence="11">The sequence shown here is derived from an EMBL/GenBank/DDBJ whole genome shotgun (WGS) entry which is preliminary data.</text>
</comment>
<reference evidence="11 12" key="1">
    <citation type="submission" date="2023-09" db="EMBL/GenBank/DDBJ databases">
        <title>Pangenome analysis of Batrachochytrium dendrobatidis and related Chytrids.</title>
        <authorList>
            <person name="Yacoub M.N."/>
            <person name="Stajich J.E."/>
            <person name="James T.Y."/>
        </authorList>
    </citation>
    <scope>NUCLEOTIDE SEQUENCE [LARGE SCALE GENOMIC DNA]</scope>
    <source>
        <strain evidence="11 12">JEL0888</strain>
    </source>
</reference>
<keyword evidence="2 9" id="KW-0240">DNA-directed RNA polymerase</keyword>
<dbReference type="PANTHER" id="PTHR10536">
    <property type="entry name" value="DNA PRIMASE SMALL SUBUNIT"/>
    <property type="match status" value="1"/>
</dbReference>
<dbReference type="SUPFAM" id="SSF56747">
    <property type="entry name" value="Prim-pol domain"/>
    <property type="match status" value="1"/>
</dbReference>
<evidence type="ECO:0000256" key="2">
    <source>
        <dbReference type="ARBA" id="ARBA00022478"/>
    </source>
</evidence>
<evidence type="ECO:0000256" key="9">
    <source>
        <dbReference type="RuleBase" id="RU003514"/>
    </source>
</evidence>